<keyword evidence="5 6" id="KW-0472">Membrane</keyword>
<evidence type="ECO:0000256" key="4">
    <source>
        <dbReference type="ARBA" id="ARBA00022989"/>
    </source>
</evidence>
<dbReference type="InterPro" id="IPR045214">
    <property type="entry name" value="Surf1/Surf4"/>
</dbReference>
<evidence type="ECO:0000256" key="2">
    <source>
        <dbReference type="ARBA" id="ARBA00007165"/>
    </source>
</evidence>
<dbReference type="PANTHER" id="PTHR23427:SF2">
    <property type="entry name" value="SURFEIT LOCUS PROTEIN 1"/>
    <property type="match status" value="1"/>
</dbReference>
<dbReference type="Pfam" id="PF02104">
    <property type="entry name" value="SURF1"/>
    <property type="match status" value="1"/>
</dbReference>
<evidence type="ECO:0000256" key="3">
    <source>
        <dbReference type="ARBA" id="ARBA00022692"/>
    </source>
</evidence>
<reference evidence="7 8" key="1">
    <citation type="submission" date="2024-07" db="EMBL/GenBank/DDBJ databases">
        <title>Uliginosibacterium flavum JJ3220;KACC:17644.</title>
        <authorList>
            <person name="Kim M.K."/>
        </authorList>
    </citation>
    <scope>NUCLEOTIDE SEQUENCE [LARGE SCALE GENOMIC DNA]</scope>
    <source>
        <strain evidence="7 8">KACC:17644</strain>
    </source>
</reference>
<evidence type="ECO:0000256" key="1">
    <source>
        <dbReference type="ARBA" id="ARBA00004370"/>
    </source>
</evidence>
<feature type="transmembrane region" description="Helical" evidence="6">
    <location>
        <begin position="36"/>
        <end position="57"/>
    </location>
</feature>
<comment type="subcellular location">
    <subcellularLocation>
        <location evidence="6">Cell membrane</location>
        <topology evidence="6">Multi-pass membrane protein</topology>
    </subcellularLocation>
    <subcellularLocation>
        <location evidence="1">Membrane</location>
    </subcellularLocation>
</comment>
<sequence length="266" mass="29443">MADSDKGSADYAPGTQAVTAAQSATVTTRRRFQPRLWPTLAAALLVPLFMAAGQWQWNKANSKKALQQQLDAGGAASALQMPTARVDAAALRYRKILAQGQYEPKHQILIDNRIQQGRAGYEVITPLRLEGSEMRVLVNRGWIPALPDRRQTPQISTPAGRIEISGTGIIPGTRFFTLGTDATGAASQWQSVWQNLDMARFGKAVSFPVQPIIIQLDPDSTAGGFVREWQRPDERLQTNLNYAIQWWTFAATTVVLWLVVNFRKPS</sequence>
<dbReference type="PANTHER" id="PTHR23427">
    <property type="entry name" value="SURFEIT LOCUS PROTEIN"/>
    <property type="match status" value="1"/>
</dbReference>
<dbReference type="CDD" id="cd06662">
    <property type="entry name" value="SURF1"/>
    <property type="match status" value="1"/>
</dbReference>
<proteinExistence type="inferred from homology"/>
<comment type="similarity">
    <text evidence="2 6">Belongs to the SURF1 family.</text>
</comment>
<keyword evidence="3 6" id="KW-0812">Transmembrane</keyword>
<keyword evidence="8" id="KW-1185">Reference proteome</keyword>
<dbReference type="EMBL" id="JBEWZI010000009">
    <property type="protein sequence ID" value="MET7014520.1"/>
    <property type="molecule type" value="Genomic_DNA"/>
</dbReference>
<gene>
    <name evidence="7" type="ORF">ABXR19_09995</name>
</gene>
<keyword evidence="6" id="KW-1003">Cell membrane</keyword>
<name>A0ABV2TLV1_9RHOO</name>
<accession>A0ABV2TLV1</accession>
<dbReference type="InterPro" id="IPR002994">
    <property type="entry name" value="Surf1/Shy1"/>
</dbReference>
<dbReference type="RefSeq" id="WP_354600983.1">
    <property type="nucleotide sequence ID" value="NZ_JBEWZI010000009.1"/>
</dbReference>
<dbReference type="PROSITE" id="PS50895">
    <property type="entry name" value="SURF1"/>
    <property type="match status" value="1"/>
</dbReference>
<comment type="caution">
    <text evidence="7">The sequence shown here is derived from an EMBL/GenBank/DDBJ whole genome shotgun (WGS) entry which is preliminary data.</text>
</comment>
<evidence type="ECO:0000256" key="5">
    <source>
        <dbReference type="ARBA" id="ARBA00023136"/>
    </source>
</evidence>
<keyword evidence="4 6" id="KW-1133">Transmembrane helix</keyword>
<protein>
    <recommendedName>
        <fullName evidence="6">SURF1-like protein</fullName>
    </recommendedName>
</protein>
<evidence type="ECO:0000313" key="8">
    <source>
        <dbReference type="Proteomes" id="UP001549691"/>
    </source>
</evidence>
<organism evidence="7 8">
    <name type="scientific">Uliginosibacterium flavum</name>
    <dbReference type="NCBI Taxonomy" id="1396831"/>
    <lineage>
        <taxon>Bacteria</taxon>
        <taxon>Pseudomonadati</taxon>
        <taxon>Pseudomonadota</taxon>
        <taxon>Betaproteobacteria</taxon>
        <taxon>Rhodocyclales</taxon>
        <taxon>Zoogloeaceae</taxon>
        <taxon>Uliginosibacterium</taxon>
    </lineage>
</organism>
<evidence type="ECO:0000256" key="6">
    <source>
        <dbReference type="RuleBase" id="RU363076"/>
    </source>
</evidence>
<feature type="transmembrane region" description="Helical" evidence="6">
    <location>
        <begin position="244"/>
        <end position="262"/>
    </location>
</feature>
<evidence type="ECO:0000313" key="7">
    <source>
        <dbReference type="EMBL" id="MET7014520.1"/>
    </source>
</evidence>
<dbReference type="Proteomes" id="UP001549691">
    <property type="component" value="Unassembled WGS sequence"/>
</dbReference>